<gene>
    <name evidence="1" type="ORF">SAMN05192549_10210</name>
</gene>
<proteinExistence type="predicted"/>
<dbReference type="AlphaFoldDB" id="A0A1M7K8C0"/>
<reference evidence="2" key="1">
    <citation type="submission" date="2016-11" db="EMBL/GenBank/DDBJ databases">
        <authorList>
            <person name="Varghese N."/>
            <person name="Submissions S."/>
        </authorList>
    </citation>
    <scope>NUCLEOTIDE SEQUENCE [LARGE SCALE GENOMIC DNA]</scope>
    <source>
        <strain evidence="2">Sac-22</strain>
    </source>
</reference>
<dbReference type="RefSeq" id="WP_072781599.1">
    <property type="nucleotide sequence ID" value="NZ_FRCX01000002.1"/>
</dbReference>
<dbReference type="Proteomes" id="UP000184339">
    <property type="component" value="Unassembled WGS sequence"/>
</dbReference>
<sequence length="207" mass="21801">MSELIDMASQFKGLPMGDLIGGPLAAACDAQVKLANATADFIKHVGFLPPADNDPAGVGSTRLAHFAFTRPVADPNDPKKTVEENVSLDVPLLAIVKIPSLSITKVDITFDMEVKSSFASKETEDKSGKFSADIKAGWGPVSVNVHLEGSVATHKENTRSSDNSAKYHVQVLAEDGGMPEGLARVLDILQTSIQPRVVAPAADKAPA</sequence>
<organism evidence="1 2">
    <name type="scientific">Duganella sacchari</name>
    <dbReference type="NCBI Taxonomy" id="551987"/>
    <lineage>
        <taxon>Bacteria</taxon>
        <taxon>Pseudomonadati</taxon>
        <taxon>Pseudomonadota</taxon>
        <taxon>Betaproteobacteria</taxon>
        <taxon>Burkholderiales</taxon>
        <taxon>Oxalobacteraceae</taxon>
        <taxon>Telluria group</taxon>
        <taxon>Duganella</taxon>
    </lineage>
</organism>
<dbReference type="EMBL" id="FRCX01000002">
    <property type="protein sequence ID" value="SHM61506.1"/>
    <property type="molecule type" value="Genomic_DNA"/>
</dbReference>
<protein>
    <recommendedName>
        <fullName evidence="3">DUF2589 domain-containing protein</fullName>
    </recommendedName>
</protein>
<dbReference type="Pfam" id="PF11655">
    <property type="entry name" value="DUF2589"/>
    <property type="match status" value="1"/>
</dbReference>
<evidence type="ECO:0000313" key="2">
    <source>
        <dbReference type="Proteomes" id="UP000184339"/>
    </source>
</evidence>
<accession>A0A1M7K8C0</accession>
<dbReference type="STRING" id="551987.SAMN05192549_10210"/>
<evidence type="ECO:0008006" key="3">
    <source>
        <dbReference type="Google" id="ProtNLM"/>
    </source>
</evidence>
<name>A0A1M7K8C0_9BURK</name>
<evidence type="ECO:0000313" key="1">
    <source>
        <dbReference type="EMBL" id="SHM61506.1"/>
    </source>
</evidence>
<dbReference type="OrthoDB" id="1043330at2"/>
<keyword evidence="2" id="KW-1185">Reference proteome</keyword>
<dbReference type="InterPro" id="IPR024510">
    <property type="entry name" value="DUF2589"/>
</dbReference>